<dbReference type="GO" id="GO:0016301">
    <property type="term" value="F:kinase activity"/>
    <property type="evidence" value="ECO:0007669"/>
    <property type="project" value="UniProtKB-KW"/>
</dbReference>
<dbReference type="HOGENOM" id="CLU_027634_6_0_7"/>
<comment type="caution">
    <text evidence="5">The sequence shown here is derived from an EMBL/GenBank/DDBJ whole genome shotgun (WGS) entry which is preliminary data.</text>
</comment>
<dbReference type="InterPro" id="IPR052700">
    <property type="entry name" value="Carb_kinase_PfkB-like"/>
</dbReference>
<organism evidence="5 6">
    <name type="scientific">Candidatus Entotheonella gemina</name>
    <dbReference type="NCBI Taxonomy" id="1429439"/>
    <lineage>
        <taxon>Bacteria</taxon>
        <taxon>Pseudomonadati</taxon>
        <taxon>Nitrospinota/Tectimicrobiota group</taxon>
        <taxon>Candidatus Tectimicrobiota</taxon>
        <taxon>Candidatus Entotheonellia</taxon>
        <taxon>Candidatus Entotheonellales</taxon>
        <taxon>Candidatus Entotheonellaceae</taxon>
        <taxon>Candidatus Entotheonella</taxon>
    </lineage>
</organism>
<evidence type="ECO:0000313" key="6">
    <source>
        <dbReference type="Proteomes" id="UP000019140"/>
    </source>
</evidence>
<dbReference type="InterPro" id="IPR029056">
    <property type="entry name" value="Ribokinase-like"/>
</dbReference>
<dbReference type="Pfam" id="PF00294">
    <property type="entry name" value="PfkB"/>
    <property type="match status" value="1"/>
</dbReference>
<evidence type="ECO:0000256" key="1">
    <source>
        <dbReference type="ARBA" id="ARBA00010688"/>
    </source>
</evidence>
<dbReference type="PATRIC" id="fig|1429439.4.peg.2597"/>
<gene>
    <name evidence="5" type="ORF">ETSY2_15270</name>
</gene>
<evidence type="ECO:0000256" key="2">
    <source>
        <dbReference type="ARBA" id="ARBA00022679"/>
    </source>
</evidence>
<keyword evidence="2" id="KW-0808">Transferase</keyword>
<dbReference type="SUPFAM" id="SSF53613">
    <property type="entry name" value="Ribokinase-like"/>
    <property type="match status" value="1"/>
</dbReference>
<accession>W4MA19</accession>
<dbReference type="CDD" id="cd01166">
    <property type="entry name" value="KdgK"/>
    <property type="match status" value="1"/>
</dbReference>
<dbReference type="EMBL" id="AZHX01000613">
    <property type="protein sequence ID" value="ETX06746.1"/>
    <property type="molecule type" value="Genomic_DNA"/>
</dbReference>
<feature type="domain" description="Carbohydrate kinase PfkB" evidence="4">
    <location>
        <begin position="5"/>
        <end position="307"/>
    </location>
</feature>
<sequence length="331" mass="35751">MTRFDVVTLGETMLRLTPANYRRLEQASALDIEVGGTESNMAIGLARLGLKAVWLSRLTDNPMGRLIAGALAAQGVDTSHVVWTDDDRVGVLFFEIGKAPRGSRVIYDRQGSAVSRMRPEELPRELFQADSARLFHTTGVTLALTPALTDTAHHALRLAKAAGWLVSFDVNYRRTLWSPAAAREGCDAHAKAADILFIPQGDACDLYEFDPRAPAEHMIEALAESYPQATIALTMGAEGALGREPGGEIVRQAAFPAEEVDRLGGGDAFAAGFLYGYLNTSDGCHRLTTALQWGAATAALKYTIPGDAPLIERREVEALLQRGHGGHSIQR</sequence>
<proteinExistence type="inferred from homology"/>
<dbReference type="Proteomes" id="UP000019140">
    <property type="component" value="Unassembled WGS sequence"/>
</dbReference>
<protein>
    <recommendedName>
        <fullName evidence="4">Carbohydrate kinase PfkB domain-containing protein</fullName>
    </recommendedName>
</protein>
<dbReference type="InterPro" id="IPR011611">
    <property type="entry name" value="PfkB_dom"/>
</dbReference>
<dbReference type="PANTHER" id="PTHR43320:SF2">
    <property type="entry name" value="2-DEHYDRO-3-DEOXYGLUCONOKINASE_2-DEHYDRO-3-DEOXYGALACTONOKINASE"/>
    <property type="match status" value="1"/>
</dbReference>
<keyword evidence="3" id="KW-0418">Kinase</keyword>
<dbReference type="Gene3D" id="3.40.1190.20">
    <property type="match status" value="1"/>
</dbReference>
<reference evidence="5 6" key="1">
    <citation type="journal article" date="2014" name="Nature">
        <title>An environmental bacterial taxon with a large and distinct metabolic repertoire.</title>
        <authorList>
            <person name="Wilson M.C."/>
            <person name="Mori T."/>
            <person name="Ruckert C."/>
            <person name="Uria A.R."/>
            <person name="Helf M.J."/>
            <person name="Takada K."/>
            <person name="Gernert C."/>
            <person name="Steffens U.A."/>
            <person name="Heycke N."/>
            <person name="Schmitt S."/>
            <person name="Rinke C."/>
            <person name="Helfrich E.J."/>
            <person name="Brachmann A.O."/>
            <person name="Gurgui C."/>
            <person name="Wakimoto T."/>
            <person name="Kracht M."/>
            <person name="Crusemann M."/>
            <person name="Hentschel U."/>
            <person name="Abe I."/>
            <person name="Matsunaga S."/>
            <person name="Kalinowski J."/>
            <person name="Takeyama H."/>
            <person name="Piel J."/>
        </authorList>
    </citation>
    <scope>NUCLEOTIDE SEQUENCE [LARGE SCALE GENOMIC DNA]</scope>
    <source>
        <strain evidence="6">TSY2</strain>
    </source>
</reference>
<dbReference type="PANTHER" id="PTHR43320">
    <property type="entry name" value="SUGAR KINASE"/>
    <property type="match status" value="1"/>
</dbReference>
<evidence type="ECO:0000259" key="4">
    <source>
        <dbReference type="Pfam" id="PF00294"/>
    </source>
</evidence>
<keyword evidence="6" id="KW-1185">Reference proteome</keyword>
<evidence type="ECO:0000313" key="5">
    <source>
        <dbReference type="EMBL" id="ETX06746.1"/>
    </source>
</evidence>
<comment type="similarity">
    <text evidence="1">Belongs to the carbohydrate kinase PfkB family.</text>
</comment>
<name>W4MA19_9BACT</name>
<evidence type="ECO:0000256" key="3">
    <source>
        <dbReference type="ARBA" id="ARBA00022777"/>
    </source>
</evidence>
<dbReference type="AlphaFoldDB" id="W4MA19"/>